<feature type="transmembrane region" description="Helical" evidence="1">
    <location>
        <begin position="36"/>
        <end position="55"/>
    </location>
</feature>
<sequence>MNDGSWRRCLTIKGIAMSIWGKANLLRARDGHEAKVLSVELFFDLVYVFAVTQLSHHLLENLTPLGALQTLVLWFAVWLVWQYTCWVTNWFDPDTLPIRLMLFAVMLVSLVMSAVLPDAFGERGMVFAACYATIQIGRTLFVVLHLGRKHALSKNFQRMLGWLCISGALWIAGGLSSAEYRLLFWIAAVACEYLSPMIGLWLPGMGRSSTQDWTIEGGHLAERCQLFVIVALGESILVTGATIGHMAGWDTSTLIAFLVAFLGSLAMWWIYFDTSSQAGTEAIVNSNDPGRIGAYFHYTHVIIVAGVIITAVGNELAIAHPAGHIDTKALTVLIGGPMVYLLGNGIYKTVVYRWFPFSHMIGLALLALLIPFAYHTDQLMISGLTTVILIAAAIQEAVSRRGGARQHAASHAE</sequence>
<organism evidence="2">
    <name type="scientific">Collimonas sp. NBRC 3740</name>
    <dbReference type="NCBI Taxonomy" id="1113589"/>
    <lineage>
        <taxon>Bacteria</taxon>
        <taxon>Pseudomonadati</taxon>
        <taxon>Pseudomonadota</taxon>
        <taxon>Betaproteobacteria</taxon>
        <taxon>Burkholderiales</taxon>
        <taxon>Oxalobacteraceae</taxon>
        <taxon>Collimonas</taxon>
    </lineage>
</organism>
<dbReference type="AlphaFoldDB" id="A0A140JW88"/>
<evidence type="ECO:0000313" key="2">
    <source>
        <dbReference type="EMBL" id="BAU61365.1"/>
    </source>
</evidence>
<feature type="transmembrane region" description="Helical" evidence="1">
    <location>
        <begin position="182"/>
        <end position="203"/>
    </location>
</feature>
<feature type="transmembrane region" description="Helical" evidence="1">
    <location>
        <begin position="325"/>
        <end position="342"/>
    </location>
</feature>
<dbReference type="InterPro" id="IPR010640">
    <property type="entry name" value="Low_temperature_requirement_A"/>
</dbReference>
<feature type="transmembrane region" description="Helical" evidence="1">
    <location>
        <begin position="292"/>
        <end position="313"/>
    </location>
</feature>
<keyword evidence="1" id="KW-1133">Transmembrane helix</keyword>
<feature type="transmembrane region" description="Helical" evidence="1">
    <location>
        <begin position="126"/>
        <end position="147"/>
    </location>
</feature>
<feature type="transmembrane region" description="Helical" evidence="1">
    <location>
        <begin position="100"/>
        <end position="120"/>
    </location>
</feature>
<accession>A0A140JW88</accession>
<protein>
    <submittedName>
        <fullName evidence="2">Bacterial low temperature requirement A protein</fullName>
    </submittedName>
</protein>
<dbReference type="PANTHER" id="PTHR36840">
    <property type="entry name" value="BLL5714 PROTEIN"/>
    <property type="match status" value="1"/>
</dbReference>
<dbReference type="PANTHER" id="PTHR36840:SF1">
    <property type="entry name" value="BLL5714 PROTEIN"/>
    <property type="match status" value="1"/>
</dbReference>
<feature type="transmembrane region" description="Helical" evidence="1">
    <location>
        <begin position="67"/>
        <end position="88"/>
    </location>
</feature>
<reference evidence="2" key="1">
    <citation type="submission" date="2016-02" db="EMBL/GenBank/DDBJ databases">
        <title>Acyl homoserine lactone synthesis genes of Collimonas sp. NBRC3740.</title>
        <authorList>
            <person name="Ueda K."/>
        </authorList>
    </citation>
    <scope>NUCLEOTIDE SEQUENCE</scope>
    <source>
        <strain evidence="2">NBRC 3740</strain>
    </source>
</reference>
<feature type="transmembrane region" description="Helical" evidence="1">
    <location>
        <begin position="253"/>
        <end position="272"/>
    </location>
</feature>
<gene>
    <name evidence="2" type="primary">ltrA</name>
</gene>
<feature type="transmembrane region" description="Helical" evidence="1">
    <location>
        <begin position="380"/>
        <end position="398"/>
    </location>
</feature>
<dbReference type="EMBL" id="LC128307">
    <property type="protein sequence ID" value="BAU61365.1"/>
    <property type="molecule type" value="Genomic_DNA"/>
</dbReference>
<feature type="transmembrane region" description="Helical" evidence="1">
    <location>
        <begin position="159"/>
        <end position="176"/>
    </location>
</feature>
<evidence type="ECO:0000256" key="1">
    <source>
        <dbReference type="SAM" id="Phobius"/>
    </source>
</evidence>
<keyword evidence="1" id="KW-0472">Membrane</keyword>
<feature type="transmembrane region" description="Helical" evidence="1">
    <location>
        <begin position="224"/>
        <end position="247"/>
    </location>
</feature>
<feature type="transmembrane region" description="Helical" evidence="1">
    <location>
        <begin position="354"/>
        <end position="374"/>
    </location>
</feature>
<dbReference type="Pfam" id="PF06772">
    <property type="entry name" value="LtrA"/>
    <property type="match status" value="1"/>
</dbReference>
<name>A0A140JW88_9BURK</name>
<proteinExistence type="predicted"/>
<keyword evidence="1" id="KW-0812">Transmembrane</keyword>